<feature type="transmembrane region" description="Helical" evidence="1">
    <location>
        <begin position="187"/>
        <end position="205"/>
    </location>
</feature>
<gene>
    <name evidence="4" type="ORF">P0O15_08515</name>
</gene>
<dbReference type="PANTHER" id="PTHR39084:SF1">
    <property type="entry name" value="DUF4010 DOMAIN-CONTAINING PROTEIN"/>
    <property type="match status" value="1"/>
</dbReference>
<keyword evidence="1" id="KW-0812">Transmembrane</keyword>
<dbReference type="Pfam" id="PF02308">
    <property type="entry name" value="MgtC"/>
    <property type="match status" value="1"/>
</dbReference>
<name>A0ABT5X9F7_9EURY</name>
<feature type="transmembrane region" description="Helical" evidence="1">
    <location>
        <begin position="98"/>
        <end position="115"/>
    </location>
</feature>
<keyword evidence="1" id="KW-1133">Transmembrane helix</keyword>
<dbReference type="InterPro" id="IPR049177">
    <property type="entry name" value="MgtC_SapB_SrpB_YhiD_N"/>
</dbReference>
<dbReference type="PANTHER" id="PTHR39084">
    <property type="entry name" value="MEMBRANE PROTEIN-RELATED"/>
    <property type="match status" value="1"/>
</dbReference>
<feature type="transmembrane region" description="Helical" evidence="1">
    <location>
        <begin position="274"/>
        <end position="296"/>
    </location>
</feature>
<evidence type="ECO:0000256" key="1">
    <source>
        <dbReference type="SAM" id="Phobius"/>
    </source>
</evidence>
<feature type="transmembrane region" description="Helical" evidence="1">
    <location>
        <begin position="243"/>
        <end position="262"/>
    </location>
</feature>
<keyword evidence="5" id="KW-1185">Reference proteome</keyword>
<keyword evidence="1" id="KW-0472">Membrane</keyword>
<accession>A0ABT5X9F7</accession>
<feature type="transmembrane region" description="Helical" evidence="1">
    <location>
        <begin position="403"/>
        <end position="426"/>
    </location>
</feature>
<feature type="domain" description="DUF4010" evidence="3">
    <location>
        <begin position="192"/>
        <end position="399"/>
    </location>
</feature>
<evidence type="ECO:0000313" key="5">
    <source>
        <dbReference type="Proteomes" id="UP001220010"/>
    </source>
</evidence>
<evidence type="ECO:0000259" key="3">
    <source>
        <dbReference type="Pfam" id="PF13194"/>
    </source>
</evidence>
<feature type="transmembrane region" description="Helical" evidence="1">
    <location>
        <begin position="317"/>
        <end position="335"/>
    </location>
</feature>
<organism evidence="4 5">
    <name type="scientific">Candidatus Methanocrinis natronophilus</name>
    <dbReference type="NCBI Taxonomy" id="3033396"/>
    <lineage>
        <taxon>Archaea</taxon>
        <taxon>Methanobacteriati</taxon>
        <taxon>Methanobacteriota</taxon>
        <taxon>Stenosarchaea group</taxon>
        <taxon>Methanomicrobia</taxon>
        <taxon>Methanotrichales</taxon>
        <taxon>Methanotrichaceae</taxon>
        <taxon>Methanocrinis</taxon>
    </lineage>
</organism>
<evidence type="ECO:0000259" key="2">
    <source>
        <dbReference type="Pfam" id="PF02308"/>
    </source>
</evidence>
<proteinExistence type="predicted"/>
<dbReference type="InterPro" id="IPR025105">
    <property type="entry name" value="DUF4010"/>
</dbReference>
<feature type="transmembrane region" description="Helical" evidence="1">
    <location>
        <begin position="341"/>
        <end position="363"/>
    </location>
</feature>
<dbReference type="RefSeq" id="WP_316966947.1">
    <property type="nucleotide sequence ID" value="NZ_JARFPK010000030.1"/>
</dbReference>
<dbReference type="EMBL" id="JARFPK010000030">
    <property type="protein sequence ID" value="MDF0591207.1"/>
    <property type="molecule type" value="Genomic_DNA"/>
</dbReference>
<feature type="transmembrane region" description="Helical" evidence="1">
    <location>
        <begin position="375"/>
        <end position="397"/>
    </location>
</feature>
<feature type="transmembrane region" description="Helical" evidence="1">
    <location>
        <begin position="121"/>
        <end position="138"/>
    </location>
</feature>
<sequence length="427" mass="45386">MDLSYLRLEAIAFSDLYPFLISILIGALIGTERERDLLEKKKRGVAGLRTFILISLLGTISAHLAAVYGTAFIIIAFASFALMVAVGYAASATNLGRLDFTSEVAAVIAFTLGALCYSPETAMLSIALAILVTAILAVKKTAHRYVETIRQEELLDTLKMATVALVILPLLPNVPLDPLGVLNPRNIWLMVVLVSLIGFVGYFMIRIFGTDKGLTITGALGGLVSSTAVATTMAAEARAHREVIPSAVFATTIASCTMFPRILLEVFVVNRALFFPLLIPMASMTAVGVAMALLIYRKRETIETKVELSDPFRLSPALKFGAFFAFVLLVSKVATTSFGDAGTYAASVVAGLADVDAITLSLATLARTSQMDEGVAVAAITLAAITNTLVKLGITFILGSKEFGLRVATIFVPIIGVGLLAILFLLL</sequence>
<comment type="caution">
    <text evidence="4">The sequence shown here is derived from an EMBL/GenBank/DDBJ whole genome shotgun (WGS) entry which is preliminary data.</text>
</comment>
<reference evidence="4 5" key="1">
    <citation type="submission" date="2023-03" db="EMBL/GenBank/DDBJ databases">
        <title>WGS of Methanotrichaceae archaeon Mx.</title>
        <authorList>
            <person name="Sorokin D.Y."/>
            <person name="Merkel A.Y."/>
        </authorList>
    </citation>
    <scope>NUCLEOTIDE SEQUENCE [LARGE SCALE GENOMIC DNA]</scope>
    <source>
        <strain evidence="4 5">Mx</strain>
    </source>
</reference>
<dbReference type="Pfam" id="PF13194">
    <property type="entry name" value="DUF4010"/>
    <property type="match status" value="1"/>
</dbReference>
<dbReference type="Proteomes" id="UP001220010">
    <property type="component" value="Unassembled WGS sequence"/>
</dbReference>
<feature type="transmembrane region" description="Helical" evidence="1">
    <location>
        <begin position="71"/>
        <end position="91"/>
    </location>
</feature>
<feature type="domain" description="MgtC/SapB/SrpB/YhiD N-terminal" evidence="2">
    <location>
        <begin position="20"/>
        <end position="144"/>
    </location>
</feature>
<protein>
    <submittedName>
        <fullName evidence="4">MgtC/SapB family protein</fullName>
    </submittedName>
</protein>
<feature type="transmembrane region" description="Helical" evidence="1">
    <location>
        <begin position="12"/>
        <end position="31"/>
    </location>
</feature>
<evidence type="ECO:0000313" key="4">
    <source>
        <dbReference type="EMBL" id="MDF0591207.1"/>
    </source>
</evidence>
<feature type="transmembrane region" description="Helical" evidence="1">
    <location>
        <begin position="43"/>
        <end position="65"/>
    </location>
</feature>